<reference evidence="1 2" key="1">
    <citation type="submission" date="2024-05" db="EMBL/GenBank/DDBJ databases">
        <title>Sequence of Lycoming College course isolates.</title>
        <authorList>
            <person name="Reigle C.A."/>
            <person name="Newman J.D."/>
        </authorList>
    </citation>
    <scope>NUCLEOTIDE SEQUENCE [LARGE SCALE GENOMIC DNA]</scope>
    <source>
        <strain evidence="1 2">CAR-09</strain>
    </source>
</reference>
<sequence>MSDDFVVWDIDSILKSYADIPEWEISVNRKLEGLFMFLEVKGLLKCRVSDGRGVIVKRAIRLSELTDEGKGMACGPKNPIHRWLASKGSLKNPPDMKMLEKALSEVRR</sequence>
<evidence type="ECO:0000313" key="2">
    <source>
        <dbReference type="Proteomes" id="UP001424532"/>
    </source>
</evidence>
<proteinExistence type="predicted"/>
<dbReference type="EMBL" id="JBDLYL010000032">
    <property type="protein sequence ID" value="MEN8642419.1"/>
    <property type="molecule type" value="Genomic_DNA"/>
</dbReference>
<keyword evidence="2" id="KW-1185">Reference proteome</keyword>
<name>A0ABV0DKP4_9PSED</name>
<gene>
    <name evidence="1" type="ORF">ABFE88_22470</name>
</gene>
<dbReference type="RefSeq" id="WP_347151374.1">
    <property type="nucleotide sequence ID" value="NZ_JBDLYL010000032.1"/>
</dbReference>
<accession>A0ABV0DKP4</accession>
<protein>
    <submittedName>
        <fullName evidence="1">Uncharacterized protein</fullName>
    </submittedName>
</protein>
<comment type="caution">
    <text evidence="1">The sequence shown here is derived from an EMBL/GenBank/DDBJ whole genome shotgun (WGS) entry which is preliminary data.</text>
</comment>
<organism evidence="1 2">
    <name type="scientific">Pseudomonas sichuanensis</name>
    <dbReference type="NCBI Taxonomy" id="2213015"/>
    <lineage>
        <taxon>Bacteria</taxon>
        <taxon>Pseudomonadati</taxon>
        <taxon>Pseudomonadota</taxon>
        <taxon>Gammaproteobacteria</taxon>
        <taxon>Pseudomonadales</taxon>
        <taxon>Pseudomonadaceae</taxon>
        <taxon>Pseudomonas</taxon>
    </lineage>
</organism>
<evidence type="ECO:0000313" key="1">
    <source>
        <dbReference type="EMBL" id="MEN8642419.1"/>
    </source>
</evidence>
<dbReference type="Proteomes" id="UP001424532">
    <property type="component" value="Unassembled WGS sequence"/>
</dbReference>